<dbReference type="AlphaFoldDB" id="A0A8K0P6E6"/>
<dbReference type="OrthoDB" id="10022757at2759"/>
<reference evidence="1" key="2">
    <citation type="submission" date="2017-10" db="EMBL/GenBank/DDBJ databases">
        <title>Ladona fulva Genome sequencing and assembly.</title>
        <authorList>
            <person name="Murali S."/>
            <person name="Richards S."/>
            <person name="Bandaranaike D."/>
            <person name="Bellair M."/>
            <person name="Blankenburg K."/>
            <person name="Chao H."/>
            <person name="Dinh H."/>
            <person name="Doddapaneni H."/>
            <person name="Dugan-Rocha S."/>
            <person name="Elkadiri S."/>
            <person name="Gnanaolivu R."/>
            <person name="Hernandez B."/>
            <person name="Skinner E."/>
            <person name="Javaid M."/>
            <person name="Lee S."/>
            <person name="Li M."/>
            <person name="Ming W."/>
            <person name="Munidasa M."/>
            <person name="Muniz J."/>
            <person name="Nguyen L."/>
            <person name="Hughes D."/>
            <person name="Osuji N."/>
            <person name="Pu L.-L."/>
            <person name="Puazo M."/>
            <person name="Qu C."/>
            <person name="Quiroz J."/>
            <person name="Raj R."/>
            <person name="Weissenberger G."/>
            <person name="Xin Y."/>
            <person name="Zou X."/>
            <person name="Han Y."/>
            <person name="Worley K."/>
            <person name="Muzny D."/>
            <person name="Gibbs R."/>
        </authorList>
    </citation>
    <scope>NUCLEOTIDE SEQUENCE</scope>
    <source>
        <strain evidence="1">Sampled in the wild</strain>
    </source>
</reference>
<gene>
    <name evidence="1" type="ORF">J437_LFUL016260</name>
</gene>
<protein>
    <submittedName>
        <fullName evidence="1">Uncharacterized protein</fullName>
    </submittedName>
</protein>
<dbReference type="EMBL" id="KZ309209">
    <property type="protein sequence ID" value="KAG8237695.1"/>
    <property type="molecule type" value="Genomic_DNA"/>
</dbReference>
<sequence>MKMETTRAPFMGNMNFPAIPQVVNLGGDGIDGWCQVPPSTMPWGIPMANQPTVVRFTAGPSTSLVKSCDLIKCADFFHTKRKLEDDMERFLSSLS</sequence>
<accession>A0A8K0P6E6</accession>
<evidence type="ECO:0000313" key="2">
    <source>
        <dbReference type="Proteomes" id="UP000792457"/>
    </source>
</evidence>
<reference evidence="1" key="1">
    <citation type="submission" date="2013-04" db="EMBL/GenBank/DDBJ databases">
        <authorList>
            <person name="Qu J."/>
            <person name="Murali S.C."/>
            <person name="Bandaranaike D."/>
            <person name="Bellair M."/>
            <person name="Blankenburg K."/>
            <person name="Chao H."/>
            <person name="Dinh H."/>
            <person name="Doddapaneni H."/>
            <person name="Downs B."/>
            <person name="Dugan-Rocha S."/>
            <person name="Elkadiri S."/>
            <person name="Gnanaolivu R.D."/>
            <person name="Hernandez B."/>
            <person name="Javaid M."/>
            <person name="Jayaseelan J.C."/>
            <person name="Lee S."/>
            <person name="Li M."/>
            <person name="Ming W."/>
            <person name="Munidasa M."/>
            <person name="Muniz J."/>
            <person name="Nguyen L."/>
            <person name="Ongeri F."/>
            <person name="Osuji N."/>
            <person name="Pu L.-L."/>
            <person name="Puazo M."/>
            <person name="Qu C."/>
            <person name="Quiroz J."/>
            <person name="Raj R."/>
            <person name="Weissenberger G."/>
            <person name="Xin Y."/>
            <person name="Zou X."/>
            <person name="Han Y."/>
            <person name="Richards S."/>
            <person name="Worley K."/>
            <person name="Muzny D."/>
            <person name="Gibbs R."/>
        </authorList>
    </citation>
    <scope>NUCLEOTIDE SEQUENCE</scope>
    <source>
        <strain evidence="1">Sampled in the wild</strain>
    </source>
</reference>
<keyword evidence="2" id="KW-1185">Reference proteome</keyword>
<proteinExistence type="predicted"/>
<evidence type="ECO:0000313" key="1">
    <source>
        <dbReference type="EMBL" id="KAG8237695.1"/>
    </source>
</evidence>
<comment type="caution">
    <text evidence="1">The sequence shown here is derived from an EMBL/GenBank/DDBJ whole genome shotgun (WGS) entry which is preliminary data.</text>
</comment>
<dbReference type="Proteomes" id="UP000792457">
    <property type="component" value="Unassembled WGS sequence"/>
</dbReference>
<name>A0A8K0P6E6_LADFU</name>
<organism evidence="1 2">
    <name type="scientific">Ladona fulva</name>
    <name type="common">Scarce chaser dragonfly</name>
    <name type="synonym">Libellula fulva</name>
    <dbReference type="NCBI Taxonomy" id="123851"/>
    <lineage>
        <taxon>Eukaryota</taxon>
        <taxon>Metazoa</taxon>
        <taxon>Ecdysozoa</taxon>
        <taxon>Arthropoda</taxon>
        <taxon>Hexapoda</taxon>
        <taxon>Insecta</taxon>
        <taxon>Pterygota</taxon>
        <taxon>Palaeoptera</taxon>
        <taxon>Odonata</taxon>
        <taxon>Epiprocta</taxon>
        <taxon>Anisoptera</taxon>
        <taxon>Libelluloidea</taxon>
        <taxon>Libellulidae</taxon>
        <taxon>Ladona</taxon>
    </lineage>
</organism>